<dbReference type="GO" id="GO:0140662">
    <property type="term" value="F:ATP-dependent protein folding chaperone"/>
    <property type="evidence" value="ECO:0007669"/>
    <property type="project" value="InterPro"/>
</dbReference>
<dbReference type="CDD" id="cd10170">
    <property type="entry name" value="ASKHA_NBD_HSP70"/>
    <property type="match status" value="1"/>
</dbReference>
<evidence type="ECO:0000256" key="2">
    <source>
        <dbReference type="ARBA" id="ARBA00022840"/>
    </source>
</evidence>
<dbReference type="GO" id="GO:0005524">
    <property type="term" value="F:ATP binding"/>
    <property type="evidence" value="ECO:0007669"/>
    <property type="project" value="UniProtKB-KW"/>
</dbReference>
<sequence>MSSGGVIVIGIDFGTTYSGVAWSLNGVSNEIEVISAWPCGGNKTTPKVPTTISFEEDNIRWGYETGQTDGIIRGVKLLLDESKKVPYTPSIISNIILEKAGKTPVQVAGLFLKCLVAHTKAVLHRRFGEAFRGMELQYILTVPAIWSDKAKNTTLTAGLSAGIAPSQVNLISEPEAAAMHCLKAILPNTIQSQDVVIICDAGGGTVDLISYHVISVHPLCLEEATQGTGGVCGSMMLDCAFEIMLINLLGHDRYHEIPKLSREAAMDCWRKNIKLNFGSELFDENDEEGGSDCDERLGMDFFIPIPGVQDDPSIGLENGFLVIDGATVKGIFDPVVRQVDALVNSQINDIVTAGMKAKAILLVGGFGASEYLFRHLKRVHSPITVMQPQNAWSAVARGAVQSALDGNRVGKRIARCHYGIPTTVLYNALCHDRSEAFWDRREEEWKVNHRMSWHIRKGDPILEDRPIKFPFYFTCDSTAGLVGSVYLRVCHMEEAPSKVTQDVFKLCSMQYDLHAIPRESLKNSKGEEYYKVTFNVNMTPSSASLLFELEFNGLSYGAISTKY</sequence>
<dbReference type="Pfam" id="PF00012">
    <property type="entry name" value="HSP70"/>
    <property type="match status" value="1"/>
</dbReference>
<keyword evidence="2" id="KW-0067">ATP-binding</keyword>
<evidence type="ECO:0000313" key="3">
    <source>
        <dbReference type="EMBL" id="KAE8153551.1"/>
    </source>
</evidence>
<dbReference type="OrthoDB" id="2963168at2759"/>
<accession>A0A5N6U5Y3</accession>
<dbReference type="SUPFAM" id="SSF53067">
    <property type="entry name" value="Actin-like ATPase domain"/>
    <property type="match status" value="2"/>
</dbReference>
<gene>
    <name evidence="3" type="ORF">BDV25DRAFT_24800</name>
</gene>
<keyword evidence="1" id="KW-0547">Nucleotide-binding</keyword>
<evidence type="ECO:0000256" key="1">
    <source>
        <dbReference type="ARBA" id="ARBA00022741"/>
    </source>
</evidence>
<evidence type="ECO:0000313" key="4">
    <source>
        <dbReference type="Proteomes" id="UP000325780"/>
    </source>
</evidence>
<dbReference type="InterPro" id="IPR043129">
    <property type="entry name" value="ATPase_NBD"/>
</dbReference>
<proteinExistence type="predicted"/>
<dbReference type="Proteomes" id="UP000325780">
    <property type="component" value="Unassembled WGS sequence"/>
</dbReference>
<protein>
    <submittedName>
        <fullName evidence="3">Actin-like ATPase domain-containing protein</fullName>
    </submittedName>
</protein>
<name>A0A5N6U5Y3_ASPAV</name>
<keyword evidence="4" id="KW-1185">Reference proteome</keyword>
<dbReference type="InterPro" id="IPR013126">
    <property type="entry name" value="Hsp_70_fam"/>
</dbReference>
<dbReference type="AlphaFoldDB" id="A0A5N6U5Y3"/>
<dbReference type="PRINTS" id="PR00301">
    <property type="entry name" value="HEATSHOCK70"/>
</dbReference>
<dbReference type="PANTHER" id="PTHR14187">
    <property type="entry name" value="ALPHA KINASE/ELONGATION FACTOR 2 KINASE"/>
    <property type="match status" value="1"/>
</dbReference>
<dbReference type="PANTHER" id="PTHR14187:SF82">
    <property type="entry name" value="FAMILY CHAPERONE, PUTATIVE (AFU_ORTHOLOGUE AFUA_7G08575)-RELATED"/>
    <property type="match status" value="1"/>
</dbReference>
<dbReference type="EMBL" id="ML742038">
    <property type="protein sequence ID" value="KAE8153551.1"/>
    <property type="molecule type" value="Genomic_DNA"/>
</dbReference>
<organism evidence="3 4">
    <name type="scientific">Aspergillus avenaceus</name>
    <dbReference type="NCBI Taxonomy" id="36643"/>
    <lineage>
        <taxon>Eukaryota</taxon>
        <taxon>Fungi</taxon>
        <taxon>Dikarya</taxon>
        <taxon>Ascomycota</taxon>
        <taxon>Pezizomycotina</taxon>
        <taxon>Eurotiomycetes</taxon>
        <taxon>Eurotiomycetidae</taxon>
        <taxon>Eurotiales</taxon>
        <taxon>Aspergillaceae</taxon>
        <taxon>Aspergillus</taxon>
        <taxon>Aspergillus subgen. Circumdati</taxon>
    </lineage>
</organism>
<dbReference type="Gene3D" id="3.30.420.40">
    <property type="match status" value="1"/>
</dbReference>
<reference evidence="3 4" key="1">
    <citation type="submission" date="2019-04" db="EMBL/GenBank/DDBJ databases">
        <title>Friends and foes A comparative genomics study of 23 Aspergillus species from section Flavi.</title>
        <authorList>
            <consortium name="DOE Joint Genome Institute"/>
            <person name="Kjaerbolling I."/>
            <person name="Vesth T."/>
            <person name="Frisvad J.C."/>
            <person name="Nybo J.L."/>
            <person name="Theobald S."/>
            <person name="Kildgaard S."/>
            <person name="Isbrandt T."/>
            <person name="Kuo A."/>
            <person name="Sato A."/>
            <person name="Lyhne E.K."/>
            <person name="Kogle M.E."/>
            <person name="Wiebenga A."/>
            <person name="Kun R.S."/>
            <person name="Lubbers R.J."/>
            <person name="Makela M.R."/>
            <person name="Barry K."/>
            <person name="Chovatia M."/>
            <person name="Clum A."/>
            <person name="Daum C."/>
            <person name="Haridas S."/>
            <person name="He G."/>
            <person name="LaButti K."/>
            <person name="Lipzen A."/>
            <person name="Mondo S."/>
            <person name="Riley R."/>
            <person name="Salamov A."/>
            <person name="Simmons B.A."/>
            <person name="Magnuson J.K."/>
            <person name="Henrissat B."/>
            <person name="Mortensen U.H."/>
            <person name="Larsen T.O."/>
            <person name="Devries R.P."/>
            <person name="Grigoriev I.V."/>
            <person name="Machida M."/>
            <person name="Baker S.E."/>
            <person name="Andersen M.R."/>
        </authorList>
    </citation>
    <scope>NUCLEOTIDE SEQUENCE [LARGE SCALE GENOMIC DNA]</scope>
    <source>
        <strain evidence="3 4">IBT 18842</strain>
    </source>
</reference>